<evidence type="ECO:0000313" key="4">
    <source>
        <dbReference type="EMBL" id="QGR06250.1"/>
    </source>
</evidence>
<sequence length="897" mass="96097">MAQSVGDLVVNLDLNSSSFTEQTAFVRKQFVGMGKDSDAAGKAGQDAFSKQELAAKRAGISVGQYKAAMRTLPAQFTDIATQLAGGQSPWLILLQQGGQIKDSFGGLRPTFSALFGAINPVMAGVVGLTAAAGALAYSFATGQAVTSEFNKALVMTGDRAGQTANNLLFISESAEKAGSSFSGATAAVTALAQAGANLGSDYQVVAESISSLSDATGAKVADLAAVFGRITSDPTSGLTAMAKQYGNVTAQQLDYVKSLQDAGKYTDALSYANGIAAQGFKTMAGDIQNNMGTLETAADSVGNAFKSMWNALLDIGRAKSLQSQLADATDKLYELDQALRSTSAQGQQRVGLENARDLARQQVSSLTDQLHAEQQKTEEKQKQATLEQSSLLNQQHFQSISDAGLTKEQQRTAEYQRLNQYISERRKLNQALSDEEIAQIKKGIEEKYKDPKTTKQKGYSVSAGDQAADSVNAETLALQTQLKVLQQHAGINDTISQQRKTLWETEAKFSVLEEAAKNRALSKDEQSLLASKDKVLAQAEVNARLGDQIVAQQALAKLQEDLRGKEEKTLSITKQRLDLLDRLKAEGGISQADYDKTSRDVASKSLTDLPKDVQRSVRKSSEFGGTLSGTFAGDANQLSQLDQQSSELEKWYQSNLASLAQYRQQRSDLNVQWDAQEEALRKKHSQAEQSIEDQKNKIISSATQSSLDSVVDITRTAFGEKSAIYKAAFIADKAYAIAQSMVAIQTGIAQAAANPFPYNLVAMASVAAATASIVSNIQSVALTGMAHDGIDAVPETGTWLLQKGERVMTAQTSAKLDSTLESLRGQQQAKAGENAFHYSPTIQVNGDPDQRTMQMIQDAVAQGGKETYQLVTDHIATGRGRVSKALAAGWSNKRRTG</sequence>
<feature type="region of interest" description="Disordered" evidence="1">
    <location>
        <begin position="368"/>
        <end position="388"/>
    </location>
</feature>
<name>A0AAP9KNS4_9GAMM</name>
<evidence type="ECO:0000313" key="6">
    <source>
        <dbReference type="Proteomes" id="UP001171299"/>
    </source>
</evidence>
<organism evidence="4 5">
    <name type="scientific">Pantoea phytobeneficialis</name>
    <dbReference type="NCBI Taxonomy" id="2052056"/>
    <lineage>
        <taxon>Bacteria</taxon>
        <taxon>Pseudomonadati</taxon>
        <taxon>Pseudomonadota</taxon>
        <taxon>Gammaproteobacteria</taxon>
        <taxon>Enterobacterales</taxon>
        <taxon>Erwiniaceae</taxon>
        <taxon>Pantoea</taxon>
    </lineage>
</organism>
<dbReference type="KEGG" id="ppho:CTZ24_07460"/>
<feature type="domain" description="Bacteriophage tail tape measure N-terminal" evidence="2">
    <location>
        <begin position="54"/>
        <end position="257"/>
    </location>
</feature>
<accession>A0AAP9KNS4</accession>
<feature type="compositionally biased region" description="Basic and acidic residues" evidence="1">
    <location>
        <begin position="370"/>
        <end position="382"/>
    </location>
</feature>
<dbReference type="EMBL" id="JAUOOM010000005">
    <property type="protein sequence ID" value="MDO6406255.1"/>
    <property type="molecule type" value="Genomic_DNA"/>
</dbReference>
<dbReference type="EMBL" id="CP024636">
    <property type="protein sequence ID" value="QGR06250.1"/>
    <property type="molecule type" value="Genomic_DNA"/>
</dbReference>
<dbReference type="Proteomes" id="UP000424872">
    <property type="component" value="Chromosome"/>
</dbReference>
<keyword evidence="6" id="KW-1185">Reference proteome</keyword>
<reference evidence="4" key="2">
    <citation type="journal article" date="2020" name="Environ. Microbiol.">
        <title>The extreme plant-growth-promoting properties of Pantoea phytobeneficialis MSR2 revealed by functional and genomic analysis.</title>
        <authorList>
            <person name="Nascimento F.X."/>
            <person name="Hernandez A.G."/>
            <person name="Glick B.R."/>
            <person name="Rossi M.J."/>
        </authorList>
    </citation>
    <scope>NUCLEOTIDE SEQUENCE</scope>
    <source>
        <strain evidence="4">MSR2</strain>
    </source>
</reference>
<proteinExistence type="predicted"/>
<gene>
    <name evidence="4" type="ORF">CTZ24_07460</name>
    <name evidence="3" type="ORF">Q3404_06670</name>
</gene>
<reference evidence="3" key="3">
    <citation type="submission" date="2023-07" db="EMBL/GenBank/DDBJ databases">
        <title>The extreme plant-growth-promoting properties of Pantoea phytobeneficialis PF55 revealed by functional and genomic analysis.</title>
        <authorList>
            <person name="Nascimento F.X."/>
            <person name="Marcio R.J."/>
        </authorList>
    </citation>
    <scope>NUCLEOTIDE SEQUENCE</scope>
    <source>
        <strain evidence="3">PF55</strain>
    </source>
</reference>
<protein>
    <submittedName>
        <fullName evidence="3">Phage tail length tape measure family protein</fullName>
    </submittedName>
    <submittedName>
        <fullName evidence="4">Phage tail tape measure protein</fullName>
    </submittedName>
</protein>
<evidence type="ECO:0000259" key="2">
    <source>
        <dbReference type="Pfam" id="PF06791"/>
    </source>
</evidence>
<dbReference type="RefSeq" id="WP_208725197.1">
    <property type="nucleotide sequence ID" value="NZ_CP024636.1"/>
</dbReference>
<dbReference type="AlphaFoldDB" id="A0AAP9KNS4"/>
<dbReference type="Proteomes" id="UP001171299">
    <property type="component" value="Unassembled WGS sequence"/>
</dbReference>
<evidence type="ECO:0000313" key="3">
    <source>
        <dbReference type="EMBL" id="MDO6406255.1"/>
    </source>
</evidence>
<evidence type="ECO:0000256" key="1">
    <source>
        <dbReference type="SAM" id="MobiDB-lite"/>
    </source>
</evidence>
<dbReference type="InterPro" id="IPR009628">
    <property type="entry name" value="Phage_tape_measure_N"/>
</dbReference>
<dbReference type="Pfam" id="PF06791">
    <property type="entry name" value="TMP_2"/>
    <property type="match status" value="1"/>
</dbReference>
<evidence type="ECO:0000313" key="5">
    <source>
        <dbReference type="Proteomes" id="UP000424872"/>
    </source>
</evidence>
<reference evidence="5" key="1">
    <citation type="submission" date="2017-11" db="EMBL/GenBank/DDBJ databases">
        <title>Genome sequence of Pantoea sp. MSR2.</title>
        <authorList>
            <person name="Nascimento F.X."/>
        </authorList>
    </citation>
    <scope>NUCLEOTIDE SEQUENCE [LARGE SCALE GENOMIC DNA]</scope>
    <source>
        <strain evidence="5">MSR2</strain>
    </source>
</reference>